<comment type="subcellular location">
    <subcellularLocation>
        <location evidence="1">Cell membrane</location>
        <topology evidence="1">Multi-pass membrane protein</topology>
    </subcellularLocation>
</comment>
<evidence type="ECO:0000313" key="8">
    <source>
        <dbReference type="EMBL" id="RMX50974.1"/>
    </source>
</evidence>
<protein>
    <recommendedName>
        <fullName evidence="7">G-protein coupled receptors family 1 profile domain-containing protein</fullName>
    </recommendedName>
</protein>
<dbReference type="PROSITE" id="PS50262">
    <property type="entry name" value="G_PROTEIN_RECEP_F1_2"/>
    <property type="match status" value="1"/>
</dbReference>
<dbReference type="AlphaFoldDB" id="A0A3M6UBS9"/>
<dbReference type="Gene3D" id="1.20.1070.10">
    <property type="entry name" value="Rhodopsin 7-helix transmembrane proteins"/>
    <property type="match status" value="1"/>
</dbReference>
<keyword evidence="5 6" id="KW-0472">Membrane</keyword>
<evidence type="ECO:0000313" key="9">
    <source>
        <dbReference type="Proteomes" id="UP000275408"/>
    </source>
</evidence>
<feature type="transmembrane region" description="Helical" evidence="6">
    <location>
        <begin position="147"/>
        <end position="167"/>
    </location>
</feature>
<proteinExistence type="predicted"/>
<feature type="transmembrane region" description="Helical" evidence="6">
    <location>
        <begin position="173"/>
        <end position="194"/>
    </location>
</feature>
<dbReference type="CDD" id="cd00637">
    <property type="entry name" value="7tm_classA_rhodopsin-like"/>
    <property type="match status" value="1"/>
</dbReference>
<reference evidence="8 9" key="1">
    <citation type="journal article" date="2018" name="Sci. Rep.">
        <title>Comparative analysis of the Pocillopora damicornis genome highlights role of immune system in coral evolution.</title>
        <authorList>
            <person name="Cunning R."/>
            <person name="Bay R.A."/>
            <person name="Gillette P."/>
            <person name="Baker A.C."/>
            <person name="Traylor-Knowles N."/>
        </authorList>
    </citation>
    <scope>NUCLEOTIDE SEQUENCE [LARGE SCALE GENOMIC DNA]</scope>
    <source>
        <strain evidence="8">RSMAS</strain>
        <tissue evidence="8">Whole animal</tissue>
    </source>
</reference>
<dbReference type="EMBL" id="RCHS01001872">
    <property type="protein sequence ID" value="RMX50974.1"/>
    <property type="molecule type" value="Genomic_DNA"/>
</dbReference>
<dbReference type="Proteomes" id="UP000275408">
    <property type="component" value="Unassembled WGS sequence"/>
</dbReference>
<dbReference type="InterPro" id="IPR000276">
    <property type="entry name" value="GPCR_Rhodpsn"/>
</dbReference>
<keyword evidence="4 6" id="KW-1133">Transmembrane helix</keyword>
<sequence>MDSNNTQRCYFLATLEPSRVGSFFASDIVCCVLNSVFSVVATTWNIVVILVIWKTPLLHSPSNILICCLACSDFIIGLMAQPMLVTYKIAELKNSANTACIGRLIHWIAGFVCAGVSVMTICAISVDKVLALYLHLRYKEKVTVARVFKVIFAFWIFCISTAVSLFLANTDRYWTLVPLPVLAVTLTTTFVAYIKVFRVLRRHQRQIQSQTRSAWEGVNMSKYKKSVITMVYLLVMFLVCYTPFLTAMAVRLLAGYSPGVKMAYEWGATIVYLNSSLNPVVYWFRMQEIRLATYNTIRKILGNESRFESRVFQFSNANIFNDNVSKFRFDNSQAS</sequence>
<name>A0A3M6UBS9_POCDA</name>
<dbReference type="PRINTS" id="PR00237">
    <property type="entry name" value="GPCRRHODOPSN"/>
</dbReference>
<dbReference type="PANTHER" id="PTHR22750">
    <property type="entry name" value="G-PROTEIN COUPLED RECEPTOR"/>
    <property type="match status" value="1"/>
</dbReference>
<evidence type="ECO:0000256" key="3">
    <source>
        <dbReference type="ARBA" id="ARBA00022692"/>
    </source>
</evidence>
<dbReference type="SMART" id="SM01381">
    <property type="entry name" value="7TM_GPCR_Srsx"/>
    <property type="match status" value="1"/>
</dbReference>
<evidence type="ECO:0000256" key="5">
    <source>
        <dbReference type="ARBA" id="ARBA00023136"/>
    </source>
</evidence>
<dbReference type="OrthoDB" id="10254436at2759"/>
<feature type="transmembrane region" description="Helical" evidence="6">
    <location>
        <begin position="104"/>
        <end position="126"/>
    </location>
</feature>
<dbReference type="STRING" id="46731.A0A3M6UBS9"/>
<comment type="caution">
    <text evidence="8">The sequence shown here is derived from an EMBL/GenBank/DDBJ whole genome shotgun (WGS) entry which is preliminary data.</text>
</comment>
<evidence type="ECO:0000256" key="6">
    <source>
        <dbReference type="SAM" id="Phobius"/>
    </source>
</evidence>
<evidence type="ECO:0000259" key="7">
    <source>
        <dbReference type="PROSITE" id="PS50262"/>
    </source>
</evidence>
<evidence type="ECO:0000256" key="4">
    <source>
        <dbReference type="ARBA" id="ARBA00022989"/>
    </source>
</evidence>
<feature type="transmembrane region" description="Helical" evidence="6">
    <location>
        <begin position="230"/>
        <end position="254"/>
    </location>
</feature>
<keyword evidence="9" id="KW-1185">Reference proteome</keyword>
<dbReference type="OMA" id="FWIACIA"/>
<dbReference type="InterPro" id="IPR017452">
    <property type="entry name" value="GPCR_Rhodpsn_7TM"/>
</dbReference>
<feature type="domain" description="G-protein coupled receptors family 1 profile" evidence="7">
    <location>
        <begin position="44"/>
        <end position="282"/>
    </location>
</feature>
<dbReference type="SUPFAM" id="SSF81321">
    <property type="entry name" value="Family A G protein-coupled receptor-like"/>
    <property type="match status" value="1"/>
</dbReference>
<dbReference type="GO" id="GO:0004930">
    <property type="term" value="F:G protein-coupled receptor activity"/>
    <property type="evidence" value="ECO:0007669"/>
    <property type="project" value="InterPro"/>
</dbReference>
<evidence type="ECO:0000256" key="2">
    <source>
        <dbReference type="ARBA" id="ARBA00022475"/>
    </source>
</evidence>
<keyword evidence="2" id="KW-1003">Cell membrane</keyword>
<organism evidence="8 9">
    <name type="scientific">Pocillopora damicornis</name>
    <name type="common">Cauliflower coral</name>
    <name type="synonym">Millepora damicornis</name>
    <dbReference type="NCBI Taxonomy" id="46731"/>
    <lineage>
        <taxon>Eukaryota</taxon>
        <taxon>Metazoa</taxon>
        <taxon>Cnidaria</taxon>
        <taxon>Anthozoa</taxon>
        <taxon>Hexacorallia</taxon>
        <taxon>Scleractinia</taxon>
        <taxon>Astrocoeniina</taxon>
        <taxon>Pocilloporidae</taxon>
        <taxon>Pocillopora</taxon>
    </lineage>
</organism>
<evidence type="ECO:0000256" key="1">
    <source>
        <dbReference type="ARBA" id="ARBA00004651"/>
    </source>
</evidence>
<dbReference type="GO" id="GO:0005886">
    <property type="term" value="C:plasma membrane"/>
    <property type="evidence" value="ECO:0007669"/>
    <property type="project" value="UniProtKB-SubCell"/>
</dbReference>
<gene>
    <name evidence="8" type="ORF">pdam_00022889</name>
</gene>
<dbReference type="Pfam" id="PF00001">
    <property type="entry name" value="7tm_1"/>
    <property type="match status" value="2"/>
</dbReference>
<feature type="transmembrane region" description="Helical" evidence="6">
    <location>
        <begin position="266"/>
        <end position="284"/>
    </location>
</feature>
<accession>A0A3M6UBS9</accession>
<keyword evidence="3 6" id="KW-0812">Transmembrane</keyword>
<feature type="transmembrane region" description="Helical" evidence="6">
    <location>
        <begin position="23"/>
        <end position="52"/>
    </location>
</feature>